<keyword evidence="4" id="KW-1185">Reference proteome</keyword>
<sequence length="617" mass="71998">MTTPVCLYFFINRVHPEDSACIPPSDPELLLHVDDHAGNFYDKASLTIYNKCSTMFIYFSCIFTFSTIRNIIVTATVIVSCPTDTFDIECQLSDFLQPFEASNYRPYIAPSSSSHSGNISPSFDKPHSSSTAVSSINVQRYSRYSNSLAEYQTTTPTACFSRKQFPPFRNTFFNITMTTLHEDRLEKYFQRCEETLKAANLYQFIHDNGAYIVTKSRNFGEPEQLKNDWRRFFINKANDLEVPEKQQVEHESHEESMQPLADERQDRWPSVLPSSVAEMRLDLDEGKVLVEKLKAIYDEGGMLGLQQFILIQNLELINKKKYDGTSVALKIFDALKFIIDDVQFGSKIEDPTKTESLTSWYHILENLFRNTKVELRIAETISESSKPERRDDDMAEGGSGKNKFGMKIDMLVSVKINNTVKVVELAANEFKRDSVPFETAELNKRFEVSELESYQLDPIVIDAIVLLICGCLLLIKRNTSQKWINVHVVIGMQRNVWDACHFWLFIFVMQKFLKLMLLVDRRFDSSRINYYQYEGNMDSQFHSGYFFPQMKQRPLLKFINIFAFSIFLQYHFDTWYDFAQVLLIWRNLALCSVQLLCWYRYYYYCFFLMKLEESSIV</sequence>
<reference evidence="3" key="1">
    <citation type="journal article" date="2022" name="IScience">
        <title>Evolution of zygomycete secretomes and the origins of terrestrial fungal ecologies.</title>
        <authorList>
            <person name="Chang Y."/>
            <person name="Wang Y."/>
            <person name="Mondo S."/>
            <person name="Ahrendt S."/>
            <person name="Andreopoulos W."/>
            <person name="Barry K."/>
            <person name="Beard J."/>
            <person name="Benny G.L."/>
            <person name="Blankenship S."/>
            <person name="Bonito G."/>
            <person name="Cuomo C."/>
            <person name="Desiro A."/>
            <person name="Gervers K.A."/>
            <person name="Hundley H."/>
            <person name="Kuo A."/>
            <person name="LaButti K."/>
            <person name="Lang B.F."/>
            <person name="Lipzen A."/>
            <person name="O'Donnell K."/>
            <person name="Pangilinan J."/>
            <person name="Reynolds N."/>
            <person name="Sandor L."/>
            <person name="Smith M.E."/>
            <person name="Tsang A."/>
            <person name="Grigoriev I.V."/>
            <person name="Stajich J.E."/>
            <person name="Spatafora J.W."/>
        </authorList>
    </citation>
    <scope>NUCLEOTIDE SEQUENCE</scope>
    <source>
        <strain evidence="3">RSA 2281</strain>
    </source>
</reference>
<dbReference type="AlphaFoldDB" id="A0AAD5JNB7"/>
<name>A0AAD5JNB7_9FUNG</name>
<gene>
    <name evidence="3" type="ORF">BDA99DRAFT_542971</name>
</gene>
<dbReference type="Proteomes" id="UP001209540">
    <property type="component" value="Unassembled WGS sequence"/>
</dbReference>
<keyword evidence="2" id="KW-0472">Membrane</keyword>
<comment type="caution">
    <text evidence="3">The sequence shown here is derived from an EMBL/GenBank/DDBJ whole genome shotgun (WGS) entry which is preliminary data.</text>
</comment>
<proteinExistence type="predicted"/>
<protein>
    <submittedName>
        <fullName evidence="3">Uncharacterized protein</fullName>
    </submittedName>
</protein>
<evidence type="ECO:0000256" key="2">
    <source>
        <dbReference type="SAM" id="Phobius"/>
    </source>
</evidence>
<evidence type="ECO:0000256" key="1">
    <source>
        <dbReference type="SAM" id="MobiDB-lite"/>
    </source>
</evidence>
<evidence type="ECO:0000313" key="3">
    <source>
        <dbReference type="EMBL" id="KAI9247121.1"/>
    </source>
</evidence>
<evidence type="ECO:0000313" key="4">
    <source>
        <dbReference type="Proteomes" id="UP001209540"/>
    </source>
</evidence>
<keyword evidence="2" id="KW-0812">Transmembrane</keyword>
<accession>A0AAD5JNB7</accession>
<keyword evidence="2" id="KW-1133">Transmembrane helix</keyword>
<organism evidence="3 4">
    <name type="scientific">Phascolomyces articulosus</name>
    <dbReference type="NCBI Taxonomy" id="60185"/>
    <lineage>
        <taxon>Eukaryota</taxon>
        <taxon>Fungi</taxon>
        <taxon>Fungi incertae sedis</taxon>
        <taxon>Mucoromycota</taxon>
        <taxon>Mucoromycotina</taxon>
        <taxon>Mucoromycetes</taxon>
        <taxon>Mucorales</taxon>
        <taxon>Lichtheimiaceae</taxon>
        <taxon>Phascolomyces</taxon>
    </lineage>
</organism>
<feature type="region of interest" description="Disordered" evidence="1">
    <location>
        <begin position="244"/>
        <end position="264"/>
    </location>
</feature>
<feature type="transmembrane region" description="Helical" evidence="2">
    <location>
        <begin position="555"/>
        <end position="572"/>
    </location>
</feature>
<feature type="transmembrane region" description="Helical" evidence="2">
    <location>
        <begin position="459"/>
        <end position="475"/>
    </location>
</feature>
<reference evidence="3" key="2">
    <citation type="submission" date="2023-02" db="EMBL/GenBank/DDBJ databases">
        <authorList>
            <consortium name="DOE Joint Genome Institute"/>
            <person name="Mondo S.J."/>
            <person name="Chang Y."/>
            <person name="Wang Y."/>
            <person name="Ahrendt S."/>
            <person name="Andreopoulos W."/>
            <person name="Barry K."/>
            <person name="Beard J."/>
            <person name="Benny G.L."/>
            <person name="Blankenship S."/>
            <person name="Bonito G."/>
            <person name="Cuomo C."/>
            <person name="Desiro A."/>
            <person name="Gervers K.A."/>
            <person name="Hundley H."/>
            <person name="Kuo A."/>
            <person name="LaButti K."/>
            <person name="Lang B.F."/>
            <person name="Lipzen A."/>
            <person name="O'Donnell K."/>
            <person name="Pangilinan J."/>
            <person name="Reynolds N."/>
            <person name="Sandor L."/>
            <person name="Smith M.W."/>
            <person name="Tsang A."/>
            <person name="Grigoriev I.V."/>
            <person name="Stajich J.E."/>
            <person name="Spatafora J.W."/>
        </authorList>
    </citation>
    <scope>NUCLEOTIDE SEQUENCE</scope>
    <source>
        <strain evidence="3">RSA 2281</strain>
    </source>
</reference>
<feature type="transmembrane region" description="Helical" evidence="2">
    <location>
        <begin position="578"/>
        <end position="601"/>
    </location>
</feature>
<dbReference type="EMBL" id="JAIXMP010000043">
    <property type="protein sequence ID" value="KAI9247121.1"/>
    <property type="molecule type" value="Genomic_DNA"/>
</dbReference>